<dbReference type="EMBL" id="JAJITC010000004">
    <property type="protein sequence ID" value="MCC8402023.1"/>
    <property type="molecule type" value="Genomic_DNA"/>
</dbReference>
<keyword evidence="1" id="KW-0472">Membrane</keyword>
<reference evidence="2 3" key="1">
    <citation type="submission" date="2021-11" db="EMBL/GenBank/DDBJ databases">
        <authorList>
            <person name="Oh E.-T."/>
            <person name="Kim S.-B."/>
        </authorList>
    </citation>
    <scope>NUCLEOTIDE SEQUENCE [LARGE SCALE GENOMIC DNA]</scope>
    <source>
        <strain evidence="2 3">MMS20-SJTN17</strain>
    </source>
</reference>
<sequence>MASVTVTTSEELKAAQEAKVDEILVTGELAGKLKSARTVATLGPAAIAALSVIALTAIPSGGLSTMGLVPVAALTGMEISAIIFVAFMGITSIIALFKDYDVEFTTKGAKYKKRR</sequence>
<dbReference type="RefSeq" id="WP_230560899.1">
    <property type="nucleotide sequence ID" value="NZ_JAJITC010000004.1"/>
</dbReference>
<keyword evidence="1" id="KW-1133">Transmembrane helix</keyword>
<evidence type="ECO:0008006" key="4">
    <source>
        <dbReference type="Google" id="ProtNLM"/>
    </source>
</evidence>
<dbReference type="Proteomes" id="UP001430614">
    <property type="component" value="Unassembled WGS sequence"/>
</dbReference>
<evidence type="ECO:0000313" key="3">
    <source>
        <dbReference type="Proteomes" id="UP001430614"/>
    </source>
</evidence>
<evidence type="ECO:0000313" key="2">
    <source>
        <dbReference type="EMBL" id="MCC8402023.1"/>
    </source>
</evidence>
<accession>A0ABS8KC29</accession>
<feature type="transmembrane region" description="Helical" evidence="1">
    <location>
        <begin position="39"/>
        <end position="59"/>
    </location>
</feature>
<organism evidence="2 3">
    <name type="scientific">Paraburkholderia translucens</name>
    <dbReference type="NCBI Taxonomy" id="2886945"/>
    <lineage>
        <taxon>Bacteria</taxon>
        <taxon>Pseudomonadati</taxon>
        <taxon>Pseudomonadota</taxon>
        <taxon>Betaproteobacteria</taxon>
        <taxon>Burkholderiales</taxon>
        <taxon>Burkholderiaceae</taxon>
        <taxon>Paraburkholderia</taxon>
    </lineage>
</organism>
<proteinExistence type="predicted"/>
<keyword evidence="1" id="KW-0812">Transmembrane</keyword>
<evidence type="ECO:0000256" key="1">
    <source>
        <dbReference type="SAM" id="Phobius"/>
    </source>
</evidence>
<comment type="caution">
    <text evidence="2">The sequence shown here is derived from an EMBL/GenBank/DDBJ whole genome shotgun (WGS) entry which is preliminary data.</text>
</comment>
<feature type="transmembrane region" description="Helical" evidence="1">
    <location>
        <begin position="79"/>
        <end position="97"/>
    </location>
</feature>
<gene>
    <name evidence="2" type="ORF">LJ655_08970</name>
</gene>
<protein>
    <recommendedName>
        <fullName evidence="4">AcrB/AcrD/AcrF family protein</fullName>
    </recommendedName>
</protein>
<name>A0ABS8KC29_9BURK</name>
<keyword evidence="3" id="KW-1185">Reference proteome</keyword>